<keyword evidence="4 9" id="KW-0460">Magnesium</keyword>
<evidence type="ECO:0000256" key="3">
    <source>
        <dbReference type="ARBA" id="ARBA00022692"/>
    </source>
</evidence>
<comment type="caution">
    <text evidence="11">The sequence shown here is derived from an EMBL/GenBank/DDBJ whole genome shotgun (WGS) entry which is preliminary data.</text>
</comment>
<dbReference type="AlphaFoldDB" id="A0AAV2Z0G2"/>
<dbReference type="Gene3D" id="1.20.58.340">
    <property type="entry name" value="Magnesium transport protein CorA, transmembrane region"/>
    <property type="match status" value="2"/>
</dbReference>
<evidence type="ECO:0000256" key="10">
    <source>
        <dbReference type="SAM" id="MobiDB-lite"/>
    </source>
</evidence>
<dbReference type="Proteomes" id="UP001146120">
    <property type="component" value="Unassembled WGS sequence"/>
</dbReference>
<evidence type="ECO:0000313" key="12">
    <source>
        <dbReference type="Proteomes" id="UP001146120"/>
    </source>
</evidence>
<keyword evidence="8 9" id="KW-0472">Membrane</keyword>
<keyword evidence="12" id="KW-1185">Reference proteome</keyword>
<feature type="transmembrane region" description="Helical" evidence="9">
    <location>
        <begin position="327"/>
        <end position="350"/>
    </location>
</feature>
<gene>
    <name evidence="11" type="ORF">N0F65_011702</name>
</gene>
<keyword evidence="7 9" id="KW-0406">Ion transport</keyword>
<dbReference type="EMBL" id="DAKRPA010000112">
    <property type="protein sequence ID" value="DAZ98234.1"/>
    <property type="molecule type" value="Genomic_DNA"/>
</dbReference>
<dbReference type="InterPro" id="IPR045863">
    <property type="entry name" value="CorA_TM1_TM2"/>
</dbReference>
<evidence type="ECO:0000256" key="6">
    <source>
        <dbReference type="ARBA" id="ARBA00022989"/>
    </source>
</evidence>
<proteinExistence type="inferred from homology"/>
<dbReference type="GO" id="GO:0005743">
    <property type="term" value="C:mitochondrial inner membrane"/>
    <property type="evidence" value="ECO:0007669"/>
    <property type="project" value="UniProtKB-SubCell"/>
</dbReference>
<dbReference type="SUPFAM" id="SSF144083">
    <property type="entry name" value="Magnesium transport protein CorA, transmembrane region"/>
    <property type="match status" value="1"/>
</dbReference>
<sequence>MGVLKFNAKGESSFCEMSRLDMLKMAQEAGAGGSGSSPRARGRPSRGKRVDSGDGNLATYCDVQRVHARDIRKLDNAFAVSNEPSIVLRRQAILINADPLRSLIMRDACLVFVPDGADSLLLILREKFREVAQQDAASEMPYEFKALEALLATLCRYFESDYDKTAPIIATTLDRLIHGKISAGELETLRVFKNTMDEFESQVDGIRRMLMEILENEEDLRMLYLSKLHAEPSLLHDIYSFDSEEAEALIENYLQDIFSTRTKATLMQHRIQNTESLVMLKLDSMRNYLLGVDLVFSLVAISLSIGTYITGAFGMNLDSHLQTRPGWFWGVVATTLIIFFVITCTGIAFFKRQGVLL</sequence>
<dbReference type="PANTHER" id="PTHR13890:SF0">
    <property type="entry name" value="MAGNESIUM TRANSPORTER MRS2 HOMOLOG, MITOCHONDRIAL"/>
    <property type="match status" value="1"/>
</dbReference>
<comment type="similarity">
    <text evidence="9">Belongs to the CorA metal ion transporter (MIT) (TC 1.A.35) family.</text>
</comment>
<dbReference type="Pfam" id="PF22099">
    <property type="entry name" value="MRS2-like"/>
    <property type="match status" value="1"/>
</dbReference>
<evidence type="ECO:0000256" key="2">
    <source>
        <dbReference type="ARBA" id="ARBA00022448"/>
    </source>
</evidence>
<evidence type="ECO:0000256" key="9">
    <source>
        <dbReference type="RuleBase" id="RU366042"/>
    </source>
</evidence>
<dbReference type="GO" id="GO:0015095">
    <property type="term" value="F:magnesium ion transmembrane transporter activity"/>
    <property type="evidence" value="ECO:0007669"/>
    <property type="project" value="TreeGrafter"/>
</dbReference>
<accession>A0AAV2Z0G2</accession>
<dbReference type="InterPro" id="IPR039204">
    <property type="entry name" value="MRS2-like"/>
</dbReference>
<dbReference type="FunFam" id="1.20.58.340:FF:000025">
    <property type="entry name" value="CorA Metal Ion Transporter (MIT) Family"/>
    <property type="match status" value="1"/>
</dbReference>
<evidence type="ECO:0000256" key="5">
    <source>
        <dbReference type="ARBA" id="ARBA00022946"/>
    </source>
</evidence>
<keyword evidence="9" id="KW-0496">Mitochondrion</keyword>
<keyword evidence="6 9" id="KW-1133">Transmembrane helix</keyword>
<dbReference type="Gene3D" id="2.40.128.330">
    <property type="match status" value="1"/>
</dbReference>
<evidence type="ECO:0000313" key="11">
    <source>
        <dbReference type="EMBL" id="DAZ98234.1"/>
    </source>
</evidence>
<reference evidence="11" key="2">
    <citation type="journal article" date="2023" name="Microbiol Resour">
        <title>Decontamination and Annotation of the Draft Genome Sequence of the Oomycete Lagenidium giganteum ARSEF 373.</title>
        <authorList>
            <person name="Morgan W.R."/>
            <person name="Tartar A."/>
        </authorList>
    </citation>
    <scope>NUCLEOTIDE SEQUENCE</scope>
    <source>
        <strain evidence="11">ARSEF 373</strain>
    </source>
</reference>
<name>A0AAV2Z0G2_9STRA</name>
<keyword evidence="3 9" id="KW-0812">Transmembrane</keyword>
<keyword evidence="2 9" id="KW-0813">Transport</keyword>
<evidence type="ECO:0000256" key="8">
    <source>
        <dbReference type="ARBA" id="ARBA00023136"/>
    </source>
</evidence>
<feature type="region of interest" description="Disordered" evidence="10">
    <location>
        <begin position="28"/>
        <end position="53"/>
    </location>
</feature>
<reference evidence="11" key="1">
    <citation type="submission" date="2022-11" db="EMBL/GenBank/DDBJ databases">
        <authorList>
            <person name="Morgan W.R."/>
            <person name="Tartar A."/>
        </authorList>
    </citation>
    <scope>NUCLEOTIDE SEQUENCE</scope>
    <source>
        <strain evidence="11">ARSEF 373</strain>
    </source>
</reference>
<keyword evidence="5" id="KW-0809">Transit peptide</keyword>
<dbReference type="CDD" id="cd12823">
    <property type="entry name" value="Mrs2_Mfm1p-like"/>
    <property type="match status" value="1"/>
</dbReference>
<keyword evidence="9" id="KW-0999">Mitochondrion inner membrane</keyword>
<feature type="transmembrane region" description="Helical" evidence="9">
    <location>
        <begin position="288"/>
        <end position="315"/>
    </location>
</feature>
<organism evidence="11 12">
    <name type="scientific">Lagenidium giganteum</name>
    <dbReference type="NCBI Taxonomy" id="4803"/>
    <lineage>
        <taxon>Eukaryota</taxon>
        <taxon>Sar</taxon>
        <taxon>Stramenopiles</taxon>
        <taxon>Oomycota</taxon>
        <taxon>Peronosporomycetes</taxon>
        <taxon>Pythiales</taxon>
        <taxon>Pythiaceae</taxon>
    </lineage>
</organism>
<comment type="subcellular location">
    <subcellularLocation>
        <location evidence="1">Membrane</location>
        <topology evidence="1">Multi-pass membrane protein</topology>
    </subcellularLocation>
    <subcellularLocation>
        <location evidence="9">Mitochondrion inner membrane</location>
        <topology evidence="9">Multi-pass membrane protein</topology>
    </subcellularLocation>
</comment>
<evidence type="ECO:0000256" key="7">
    <source>
        <dbReference type="ARBA" id="ARBA00023065"/>
    </source>
</evidence>
<evidence type="ECO:0000256" key="4">
    <source>
        <dbReference type="ARBA" id="ARBA00022842"/>
    </source>
</evidence>
<protein>
    <recommendedName>
        <fullName evidence="9">Magnesium transporter</fullName>
    </recommendedName>
</protein>
<dbReference type="PANTHER" id="PTHR13890">
    <property type="entry name" value="RNA SPLICING PROTEIN MRS2, MITOCHONDRIAL"/>
    <property type="match status" value="1"/>
</dbReference>
<evidence type="ECO:0000256" key="1">
    <source>
        <dbReference type="ARBA" id="ARBA00004141"/>
    </source>
</evidence>